<keyword evidence="2" id="KW-1185">Reference proteome</keyword>
<evidence type="ECO:0000313" key="1">
    <source>
        <dbReference type="EMBL" id="NNJ26903.1"/>
    </source>
</evidence>
<proteinExistence type="predicted"/>
<name>A0ABX1VHY4_9PLAN</name>
<protein>
    <submittedName>
        <fullName evidence="1">Uncharacterized protein</fullName>
    </submittedName>
</protein>
<dbReference type="Proteomes" id="UP000609651">
    <property type="component" value="Unassembled WGS sequence"/>
</dbReference>
<dbReference type="EMBL" id="WTPX01000106">
    <property type="protein sequence ID" value="NNJ26903.1"/>
    <property type="molecule type" value="Genomic_DNA"/>
</dbReference>
<comment type="caution">
    <text evidence="1">The sequence shown here is derived from an EMBL/GenBank/DDBJ whole genome shotgun (WGS) entry which is preliminary data.</text>
</comment>
<organism evidence="1 2">
    <name type="scientific">Alienimonas chondri</name>
    <dbReference type="NCBI Taxonomy" id="2681879"/>
    <lineage>
        <taxon>Bacteria</taxon>
        <taxon>Pseudomonadati</taxon>
        <taxon>Planctomycetota</taxon>
        <taxon>Planctomycetia</taxon>
        <taxon>Planctomycetales</taxon>
        <taxon>Planctomycetaceae</taxon>
        <taxon>Alienimonas</taxon>
    </lineage>
</organism>
<sequence length="38" mass="3661">MTARLELDRGDGFAPAGRHALTAAGPAGGCSSYPSAAG</sequence>
<gene>
    <name evidence="1" type="ORF">LzC2_29990</name>
</gene>
<reference evidence="1 2" key="1">
    <citation type="journal article" date="2020" name="Syst. Appl. Microbiol.">
        <title>Alienimonas chondri sp. nov., a novel planctomycete isolated from the biofilm of the red alga Chondrus crispus.</title>
        <authorList>
            <person name="Vitorino I."/>
            <person name="Albuquerque L."/>
            <person name="Wiegand S."/>
            <person name="Kallscheuer N."/>
            <person name="da Costa M.S."/>
            <person name="Lobo-da-Cunha A."/>
            <person name="Jogler C."/>
            <person name="Lage O.M."/>
        </authorList>
    </citation>
    <scope>NUCLEOTIDE SEQUENCE [LARGE SCALE GENOMIC DNA]</scope>
    <source>
        <strain evidence="1 2">LzC2</strain>
    </source>
</reference>
<accession>A0ABX1VHY4</accession>
<evidence type="ECO:0000313" key="2">
    <source>
        <dbReference type="Proteomes" id="UP000609651"/>
    </source>
</evidence>